<proteinExistence type="predicted"/>
<dbReference type="EMBL" id="JAAEDI010000018">
    <property type="protein sequence ID" value="MBR0651346.1"/>
    <property type="molecule type" value="Genomic_DNA"/>
</dbReference>
<evidence type="ECO:0000313" key="3">
    <source>
        <dbReference type="Proteomes" id="UP000698752"/>
    </source>
</evidence>
<organism evidence="2 3">
    <name type="scientific">Neoroseomonas terrae</name>
    <dbReference type="NCBI Taxonomy" id="424799"/>
    <lineage>
        <taxon>Bacteria</taxon>
        <taxon>Pseudomonadati</taxon>
        <taxon>Pseudomonadota</taxon>
        <taxon>Alphaproteobacteria</taxon>
        <taxon>Acetobacterales</taxon>
        <taxon>Acetobacteraceae</taxon>
        <taxon>Neoroseomonas</taxon>
    </lineage>
</organism>
<reference evidence="3" key="1">
    <citation type="journal article" date="2021" name="Syst. Appl. Microbiol.">
        <title>Roseomonas hellenica sp. nov., isolated from roots of wild-growing Alkanna tinctoria.</title>
        <authorList>
            <person name="Rat A."/>
            <person name="Naranjo H.D."/>
            <person name="Lebbe L."/>
            <person name="Cnockaert M."/>
            <person name="Krigas N."/>
            <person name="Grigoriadou K."/>
            <person name="Maloupa E."/>
            <person name="Willems A."/>
        </authorList>
    </citation>
    <scope>NUCLEOTIDE SEQUENCE [LARGE SCALE GENOMIC DNA]</scope>
    <source>
        <strain evidence="3">LMG 31159</strain>
    </source>
</reference>
<name>A0ABS5EJZ7_9PROT</name>
<accession>A0ABS5EJZ7</accession>
<comment type="caution">
    <text evidence="2">The sequence shown here is derived from an EMBL/GenBank/DDBJ whole genome shotgun (WGS) entry which is preliminary data.</text>
</comment>
<evidence type="ECO:0000313" key="2">
    <source>
        <dbReference type="EMBL" id="MBR0651346.1"/>
    </source>
</evidence>
<gene>
    <name evidence="2" type="ORF">GXW78_16860</name>
</gene>
<keyword evidence="3" id="KW-1185">Reference proteome</keyword>
<sequence>MAFDIKGFQPAGGESKSGAAPKMHTYKSEDAITVVRVAGYFNPVRHMLEIGDLIYVVATSAGALSTASWVVVKDKSASAVDVTDQTAITVTDTD</sequence>
<protein>
    <submittedName>
        <fullName evidence="2">Uncharacterized protein</fullName>
    </submittedName>
</protein>
<feature type="region of interest" description="Disordered" evidence="1">
    <location>
        <begin position="1"/>
        <end position="22"/>
    </location>
</feature>
<dbReference type="Proteomes" id="UP000698752">
    <property type="component" value="Unassembled WGS sequence"/>
</dbReference>
<evidence type="ECO:0000256" key="1">
    <source>
        <dbReference type="SAM" id="MobiDB-lite"/>
    </source>
</evidence>
<dbReference type="RefSeq" id="WP_211870015.1">
    <property type="nucleotide sequence ID" value="NZ_JAAEDI010000018.1"/>
</dbReference>